<feature type="region of interest" description="Disordered" evidence="1">
    <location>
        <begin position="149"/>
        <end position="186"/>
    </location>
</feature>
<gene>
    <name evidence="3" type="ORF">PSTG_13838</name>
</gene>
<evidence type="ECO:0000313" key="3">
    <source>
        <dbReference type="EMBL" id="KNE92781.1"/>
    </source>
</evidence>
<dbReference type="InterPro" id="IPR008906">
    <property type="entry name" value="HATC_C_dom"/>
</dbReference>
<reference evidence="4" key="1">
    <citation type="submission" date="2014-03" db="EMBL/GenBank/DDBJ databases">
        <title>The Genome Sequence of Puccinia striiformis f. sp. tritici PST-78.</title>
        <authorList>
            <consortium name="The Broad Institute Genome Sequencing Platform"/>
            <person name="Cuomo C."/>
            <person name="Hulbert S."/>
            <person name="Chen X."/>
            <person name="Walker B."/>
            <person name="Young S.K."/>
            <person name="Zeng Q."/>
            <person name="Gargeya S."/>
            <person name="Fitzgerald M."/>
            <person name="Haas B."/>
            <person name="Abouelleil A."/>
            <person name="Alvarado L."/>
            <person name="Arachchi H.M."/>
            <person name="Berlin A.M."/>
            <person name="Chapman S.B."/>
            <person name="Goldberg J."/>
            <person name="Griggs A."/>
            <person name="Gujja S."/>
            <person name="Hansen M."/>
            <person name="Howarth C."/>
            <person name="Imamovic A."/>
            <person name="Larimer J."/>
            <person name="McCowan C."/>
            <person name="Montmayeur A."/>
            <person name="Murphy C."/>
            <person name="Neiman D."/>
            <person name="Pearson M."/>
            <person name="Priest M."/>
            <person name="Roberts A."/>
            <person name="Saif S."/>
            <person name="Shea T."/>
            <person name="Sisk P."/>
            <person name="Sykes S."/>
            <person name="Wortman J."/>
            <person name="Nusbaum C."/>
            <person name="Birren B."/>
        </authorList>
    </citation>
    <scope>NUCLEOTIDE SEQUENCE [LARGE SCALE GENOMIC DNA]</scope>
    <source>
        <strain evidence="4">race PST-78</strain>
    </source>
</reference>
<dbReference type="AlphaFoldDB" id="A0A0L0V0R6"/>
<keyword evidence="4" id="KW-1185">Reference proteome</keyword>
<dbReference type="EMBL" id="AJIL01000154">
    <property type="protein sequence ID" value="KNE92781.1"/>
    <property type="molecule type" value="Genomic_DNA"/>
</dbReference>
<feature type="compositionally biased region" description="Acidic residues" evidence="1">
    <location>
        <begin position="154"/>
        <end position="186"/>
    </location>
</feature>
<dbReference type="GO" id="GO:0005634">
    <property type="term" value="C:nucleus"/>
    <property type="evidence" value="ECO:0007669"/>
    <property type="project" value="TreeGrafter"/>
</dbReference>
<dbReference type="InterPro" id="IPR052717">
    <property type="entry name" value="Vacuolar_transposase_reg"/>
</dbReference>
<evidence type="ECO:0000256" key="1">
    <source>
        <dbReference type="SAM" id="MobiDB-lite"/>
    </source>
</evidence>
<evidence type="ECO:0000259" key="2">
    <source>
        <dbReference type="Pfam" id="PF05699"/>
    </source>
</evidence>
<name>A0A0L0V0R6_9BASI</name>
<accession>A0A0L0V0R6</accession>
<dbReference type="GO" id="GO:0046983">
    <property type="term" value="F:protein dimerization activity"/>
    <property type="evidence" value="ECO:0007669"/>
    <property type="project" value="InterPro"/>
</dbReference>
<dbReference type="SUPFAM" id="SSF53098">
    <property type="entry name" value="Ribonuclease H-like"/>
    <property type="match status" value="1"/>
</dbReference>
<feature type="region of interest" description="Disordered" evidence="1">
    <location>
        <begin position="378"/>
        <end position="397"/>
    </location>
</feature>
<sequence>MVWIDTDSTSNAHVIQAHEGALYLGVDAWQSPNGYDIVGAVIYRLLDDGVSKAKLEAMPLDFVQLKERHTGEYLARMVKYIVEKFGIENRICGIVSDNAANNGTMIAELEKLDWKRFKGEPQWIRCFAHILNLIVKAILRPFARLKNNTTGATDLDDSDEDDEEGDLIERFNEEEENSDVDDDEEEIGDIPAAANGELAEDDELTLADIEDLDDEDDNDAYTSDLFPSNCDQTSEVSELEGKVHSDFIVRCEDAVIMWQRDKQFGTPRNHHVKQEDFDLAADLVKVLQPFYKLTLQLSIKASARVAEVVVMIDQITAGLSAVIANEEERYPPALRNACPMVLHPSFKDEYFKLAKWPNDWINEAINLTREMFDKWYKPRNSTSAPRPSKKGPPKPQTGVLAGLGAAAVARSAESSSDPVDIWLAGGLYLDEGQPINGLKWWADQKRSGNTHHGLLQMALDVMCCPATTVDVERTFSFGRDYVSLRRHNLHAKSVSRGMALAFYSKNNKIKPLALHKYMEKRKDETKTRLKQARGTVGTVVTIE</sequence>
<dbReference type="PANTHER" id="PTHR46169:SF15">
    <property type="entry name" value="INNER CENTROMERE PROTEIN A-LIKE ISOFORM X1-RELATED"/>
    <property type="match status" value="1"/>
</dbReference>
<organism evidence="3 4">
    <name type="scientific">Puccinia striiformis f. sp. tritici PST-78</name>
    <dbReference type="NCBI Taxonomy" id="1165861"/>
    <lineage>
        <taxon>Eukaryota</taxon>
        <taxon>Fungi</taxon>
        <taxon>Dikarya</taxon>
        <taxon>Basidiomycota</taxon>
        <taxon>Pucciniomycotina</taxon>
        <taxon>Pucciniomycetes</taxon>
        <taxon>Pucciniales</taxon>
        <taxon>Pucciniaceae</taxon>
        <taxon>Puccinia</taxon>
    </lineage>
</organism>
<dbReference type="GO" id="GO:0006357">
    <property type="term" value="P:regulation of transcription by RNA polymerase II"/>
    <property type="evidence" value="ECO:0007669"/>
    <property type="project" value="TreeGrafter"/>
</dbReference>
<dbReference type="InterPro" id="IPR012337">
    <property type="entry name" value="RNaseH-like_sf"/>
</dbReference>
<protein>
    <recommendedName>
        <fullName evidence="2">HAT C-terminal dimerisation domain-containing protein</fullName>
    </recommendedName>
</protein>
<dbReference type="Proteomes" id="UP000054564">
    <property type="component" value="Unassembled WGS sequence"/>
</dbReference>
<comment type="caution">
    <text evidence="3">The sequence shown here is derived from an EMBL/GenBank/DDBJ whole genome shotgun (WGS) entry which is preliminary data.</text>
</comment>
<evidence type="ECO:0000313" key="4">
    <source>
        <dbReference type="Proteomes" id="UP000054564"/>
    </source>
</evidence>
<dbReference type="PANTHER" id="PTHR46169">
    <property type="entry name" value="DNA REPLICATION-RELATED ELEMENT FACTOR, ISOFORM A"/>
    <property type="match status" value="1"/>
</dbReference>
<dbReference type="Pfam" id="PF05699">
    <property type="entry name" value="Dimer_Tnp_hAT"/>
    <property type="match status" value="1"/>
</dbReference>
<feature type="domain" description="HAT C-terminal dimerisation" evidence="2">
    <location>
        <begin position="434"/>
        <end position="495"/>
    </location>
</feature>
<proteinExistence type="predicted"/>